<evidence type="ECO:0000313" key="2">
    <source>
        <dbReference type="EMBL" id="MEX6430029.1"/>
    </source>
</evidence>
<evidence type="ECO:0000256" key="1">
    <source>
        <dbReference type="SAM" id="MobiDB-lite"/>
    </source>
</evidence>
<feature type="compositionally biased region" description="Polar residues" evidence="1">
    <location>
        <begin position="294"/>
        <end position="303"/>
    </location>
</feature>
<dbReference type="EMBL" id="JBFSHR010000032">
    <property type="protein sequence ID" value="MEX6430029.1"/>
    <property type="molecule type" value="Genomic_DNA"/>
</dbReference>
<dbReference type="Proteomes" id="UP001560267">
    <property type="component" value="Unassembled WGS sequence"/>
</dbReference>
<evidence type="ECO:0000313" key="3">
    <source>
        <dbReference type="Proteomes" id="UP001560267"/>
    </source>
</evidence>
<name>A0ABV3Y4B5_9ACTN</name>
<comment type="caution">
    <text evidence="2">The sequence shown here is derived from an EMBL/GenBank/DDBJ whole genome shotgun (WGS) entry which is preliminary data.</text>
</comment>
<feature type="region of interest" description="Disordered" evidence="1">
    <location>
        <begin position="280"/>
        <end position="303"/>
    </location>
</feature>
<dbReference type="InterPro" id="IPR011518">
    <property type="entry name" value="Transposase_36"/>
</dbReference>
<dbReference type="RefSeq" id="WP_369084617.1">
    <property type="nucleotide sequence ID" value="NZ_JBFSHR010000032.1"/>
</dbReference>
<reference evidence="2 3" key="1">
    <citation type="submission" date="2024-07" db="EMBL/GenBank/DDBJ databases">
        <title>Draft Genome Sequence of Ferrimicrobium acidiphilum Strain YE2023, Isolated from a Pulp of Bioleach Reactor.</title>
        <authorList>
            <person name="Elkina Y.A."/>
            <person name="Bulaeva A.G."/>
            <person name="Beletsky A.V."/>
            <person name="Mardanov A.V."/>
        </authorList>
    </citation>
    <scope>NUCLEOTIDE SEQUENCE [LARGE SCALE GENOMIC DNA]</scope>
    <source>
        <strain evidence="2 3">YE2023</strain>
    </source>
</reference>
<keyword evidence="3" id="KW-1185">Reference proteome</keyword>
<feature type="compositionally biased region" description="Basic and acidic residues" evidence="1">
    <location>
        <begin position="280"/>
        <end position="293"/>
    </location>
</feature>
<dbReference type="NCBIfam" id="NF033519">
    <property type="entry name" value="transpos_ISAzo13"/>
    <property type="match status" value="1"/>
</dbReference>
<organism evidence="2 3">
    <name type="scientific">Ferrimicrobium acidiphilum</name>
    <dbReference type="NCBI Taxonomy" id="121039"/>
    <lineage>
        <taxon>Bacteria</taxon>
        <taxon>Bacillati</taxon>
        <taxon>Actinomycetota</taxon>
        <taxon>Acidimicrobiia</taxon>
        <taxon>Acidimicrobiales</taxon>
        <taxon>Acidimicrobiaceae</taxon>
        <taxon>Ferrimicrobium</taxon>
    </lineage>
</organism>
<accession>A0ABV3Y4B5</accession>
<gene>
    <name evidence="2" type="ORF">AB6A68_09280</name>
</gene>
<proteinExistence type="predicted"/>
<dbReference type="Pfam" id="PF07592">
    <property type="entry name" value="DDE_Tnp_ISAZ013"/>
    <property type="match status" value="1"/>
</dbReference>
<sequence>MKHDTASDPVSGILWTRRTTEKVADELASGGIEVCPNTVAKLLKELGYRLKVNAKKLNRQKDPGRDVQFAYIAAMREDFSQAGLPVVSIDAKHRELVGEFKNAGTTWVREPVTVLDHDFLSDATGVALPYGVYDIGANEACVSVGTTHDTPDFAVDNLARWWACHGRHRYPEATELLVLADSGGSNGARCRAWKYGLQHRICDRYSLTVTVCHYPSGASKWNPIEHRAFSEIQKNWAGRPLTDYETVLNYISTTRTKSGLRVDAHLVQLNYPTGVKVSDKEMKDLSLRPHDTQPNRNYTISPR</sequence>
<protein>
    <submittedName>
        <fullName evidence="2">ISAzo13 family transposase</fullName>
    </submittedName>
</protein>